<protein>
    <submittedName>
        <fullName evidence="2">Zinc finger MSN2</fullName>
    </submittedName>
</protein>
<feature type="region of interest" description="Disordered" evidence="1">
    <location>
        <begin position="131"/>
        <end position="160"/>
    </location>
</feature>
<dbReference type="OrthoDB" id="9998363at2759"/>
<dbReference type="EMBL" id="JAAGWQ010000247">
    <property type="protein sequence ID" value="KAF5658261.1"/>
    <property type="molecule type" value="Genomic_DNA"/>
</dbReference>
<comment type="caution">
    <text evidence="2">The sequence shown here is derived from an EMBL/GenBank/DDBJ whole genome shotgun (WGS) entry which is preliminary data.</text>
</comment>
<accession>A0A8H5WFN7</accession>
<keyword evidence="3" id="KW-1185">Reference proteome</keyword>
<reference evidence="2 3" key="1">
    <citation type="submission" date="2020-05" db="EMBL/GenBank/DDBJ databases">
        <title>Identification and distribution of gene clusters putatively required for synthesis of sphingolipid metabolism inhibitors in phylogenetically diverse species of the filamentous fungus Fusarium.</title>
        <authorList>
            <person name="Kim H.-S."/>
            <person name="Busman M."/>
            <person name="Brown D.W."/>
            <person name="Divon H."/>
            <person name="Uhlig S."/>
            <person name="Proctor R.H."/>
        </authorList>
    </citation>
    <scope>NUCLEOTIDE SEQUENCE [LARGE SCALE GENOMIC DNA]</scope>
    <source>
        <strain evidence="2 3">NRRL 20693</strain>
    </source>
</reference>
<feature type="compositionally biased region" description="Polar residues" evidence="1">
    <location>
        <begin position="131"/>
        <end position="149"/>
    </location>
</feature>
<evidence type="ECO:0000256" key="1">
    <source>
        <dbReference type="SAM" id="MobiDB-lite"/>
    </source>
</evidence>
<evidence type="ECO:0000313" key="2">
    <source>
        <dbReference type="EMBL" id="KAF5658261.1"/>
    </source>
</evidence>
<dbReference type="Proteomes" id="UP000567885">
    <property type="component" value="Unassembled WGS sequence"/>
</dbReference>
<name>A0A8H5WFN7_FUSHE</name>
<organism evidence="2 3">
    <name type="scientific">Fusarium heterosporum</name>
    <dbReference type="NCBI Taxonomy" id="42747"/>
    <lineage>
        <taxon>Eukaryota</taxon>
        <taxon>Fungi</taxon>
        <taxon>Dikarya</taxon>
        <taxon>Ascomycota</taxon>
        <taxon>Pezizomycotina</taxon>
        <taxon>Sordariomycetes</taxon>
        <taxon>Hypocreomycetidae</taxon>
        <taxon>Hypocreales</taxon>
        <taxon>Nectriaceae</taxon>
        <taxon>Fusarium</taxon>
        <taxon>Fusarium heterosporum species complex</taxon>
    </lineage>
</organism>
<sequence>MEGWAQTDDPFFMNETFNFDSDLTHHDFNGLLLETSYYTNDASFADVSLDPDIIAPDTSLFDDYNYSIDPSLFNLNELSILETTNMNAMPMNWDFMNSIPIEEPSATTITGSSATTEPSECTLTYITPSTSMAQSPTEPLPLQTPSNDLVQDGTDKGNERASVEITRRQRTKMKPGTRPRDLKQVILRLICGQH</sequence>
<gene>
    <name evidence="2" type="ORF">FHETE_9986</name>
</gene>
<dbReference type="AlphaFoldDB" id="A0A8H5WFN7"/>
<proteinExistence type="predicted"/>
<evidence type="ECO:0000313" key="3">
    <source>
        <dbReference type="Proteomes" id="UP000567885"/>
    </source>
</evidence>